<evidence type="ECO:0000256" key="1">
    <source>
        <dbReference type="SAM" id="Phobius"/>
    </source>
</evidence>
<sequence length="76" mass="8625">MTDTMYHKFVKRWEEVTDLPPQTLGPLTPYYKTLVGRLKVMPWPMLVLGSSLVVISLYILLGSSITLLVSILQKGF</sequence>
<accession>A0A0G1UPA3</accession>
<protein>
    <submittedName>
        <fullName evidence="2">Uncharacterized protein</fullName>
    </submittedName>
</protein>
<gene>
    <name evidence="2" type="ORF">UY27_C0006G0007</name>
</gene>
<proteinExistence type="predicted"/>
<reference evidence="2 3" key="1">
    <citation type="journal article" date="2015" name="Nature">
        <title>rRNA introns, odd ribosomes, and small enigmatic genomes across a large radiation of phyla.</title>
        <authorList>
            <person name="Brown C.T."/>
            <person name="Hug L.A."/>
            <person name="Thomas B.C."/>
            <person name="Sharon I."/>
            <person name="Castelle C.J."/>
            <person name="Singh A."/>
            <person name="Wilkins M.J."/>
            <person name="Williams K.H."/>
            <person name="Banfield J.F."/>
        </authorList>
    </citation>
    <scope>NUCLEOTIDE SEQUENCE [LARGE SCALE GENOMIC DNA]</scope>
</reference>
<evidence type="ECO:0000313" key="2">
    <source>
        <dbReference type="EMBL" id="KKU95959.1"/>
    </source>
</evidence>
<keyword evidence="1" id="KW-1133">Transmembrane helix</keyword>
<comment type="caution">
    <text evidence="2">The sequence shown here is derived from an EMBL/GenBank/DDBJ whole genome shotgun (WGS) entry which is preliminary data.</text>
</comment>
<organism evidence="2 3">
    <name type="scientific">Candidatus Gottesmanbacteria bacterium GW2011_GWA1_48_13</name>
    <dbReference type="NCBI Taxonomy" id="1618439"/>
    <lineage>
        <taxon>Bacteria</taxon>
        <taxon>Candidatus Gottesmaniibacteriota</taxon>
    </lineage>
</organism>
<dbReference type="EMBL" id="LCPJ01000006">
    <property type="protein sequence ID" value="KKU95959.1"/>
    <property type="molecule type" value="Genomic_DNA"/>
</dbReference>
<name>A0A0G1UPA3_9BACT</name>
<keyword evidence="1" id="KW-0472">Membrane</keyword>
<evidence type="ECO:0000313" key="3">
    <source>
        <dbReference type="Proteomes" id="UP000034661"/>
    </source>
</evidence>
<dbReference type="Proteomes" id="UP000034661">
    <property type="component" value="Unassembled WGS sequence"/>
</dbReference>
<feature type="transmembrane region" description="Helical" evidence="1">
    <location>
        <begin position="46"/>
        <end position="72"/>
    </location>
</feature>
<dbReference type="AlphaFoldDB" id="A0A0G1UPA3"/>
<keyword evidence="1" id="KW-0812">Transmembrane</keyword>